<feature type="region of interest" description="Disordered" evidence="1">
    <location>
        <begin position="152"/>
        <end position="184"/>
    </location>
</feature>
<feature type="compositionally biased region" description="Polar residues" evidence="1">
    <location>
        <begin position="254"/>
        <end position="272"/>
    </location>
</feature>
<keyword evidence="3" id="KW-1185">Reference proteome</keyword>
<organism evidence="2 3">
    <name type="scientific">Aphis craccivora</name>
    <name type="common">Cowpea aphid</name>
    <dbReference type="NCBI Taxonomy" id="307492"/>
    <lineage>
        <taxon>Eukaryota</taxon>
        <taxon>Metazoa</taxon>
        <taxon>Ecdysozoa</taxon>
        <taxon>Arthropoda</taxon>
        <taxon>Hexapoda</taxon>
        <taxon>Insecta</taxon>
        <taxon>Pterygota</taxon>
        <taxon>Neoptera</taxon>
        <taxon>Paraneoptera</taxon>
        <taxon>Hemiptera</taxon>
        <taxon>Sternorrhyncha</taxon>
        <taxon>Aphidomorpha</taxon>
        <taxon>Aphidoidea</taxon>
        <taxon>Aphididae</taxon>
        <taxon>Aphidini</taxon>
        <taxon>Aphis</taxon>
        <taxon>Aphis</taxon>
    </lineage>
</organism>
<evidence type="ECO:0000256" key="1">
    <source>
        <dbReference type="SAM" id="MobiDB-lite"/>
    </source>
</evidence>
<name>A0A6G0W737_APHCR</name>
<feature type="compositionally biased region" description="Polar residues" evidence="1">
    <location>
        <begin position="280"/>
        <end position="293"/>
    </location>
</feature>
<comment type="caution">
    <text evidence="2">The sequence shown here is derived from an EMBL/GenBank/DDBJ whole genome shotgun (WGS) entry which is preliminary data.</text>
</comment>
<sequence length="344" mass="39417">MCYKIKVLDPHKKFLGTPLESVFRNSGVPPSEWVRLIPDQLSESTSTWYKMIKSMSLTWDEFVIEFADRWDSPAIRSQLMAELMSVRQRLEQSLTDFCIYKYNLDSRIELQFLETNNVEIVSSLARDEFITLVRLVNPRTFRDLRRVAKQLDGPRRSVTTAPDQTAAKKSQPAGRPSVGLKDSHPPKKEVVCYECGGPHYATVCENRVNKTKSNDFTKKKIGKRLTGRPKVRQVFPKIIPGSPKLERNVFQLSSAIPNKSDQDNSSVETRNISNRKSRRTSIPNSPTLEVTDQGTYIPCSEREDKGRDFSIEIYDFKNISNVDQDIAPVNIFPSEERQIRSDSH</sequence>
<protein>
    <submittedName>
        <fullName evidence="2">Retrotrans gag domain-containing protein</fullName>
    </submittedName>
</protein>
<gene>
    <name evidence="2" type="ORF">FWK35_00024645</name>
</gene>
<feature type="region of interest" description="Disordered" evidence="1">
    <location>
        <begin position="254"/>
        <end position="293"/>
    </location>
</feature>
<dbReference type="Proteomes" id="UP000478052">
    <property type="component" value="Unassembled WGS sequence"/>
</dbReference>
<accession>A0A6G0W737</accession>
<proteinExistence type="predicted"/>
<dbReference type="EMBL" id="VUJU01009019">
    <property type="protein sequence ID" value="KAF0722914.1"/>
    <property type="molecule type" value="Genomic_DNA"/>
</dbReference>
<evidence type="ECO:0000313" key="3">
    <source>
        <dbReference type="Proteomes" id="UP000478052"/>
    </source>
</evidence>
<dbReference type="AlphaFoldDB" id="A0A6G0W737"/>
<evidence type="ECO:0000313" key="2">
    <source>
        <dbReference type="EMBL" id="KAF0722914.1"/>
    </source>
</evidence>
<reference evidence="2 3" key="1">
    <citation type="submission" date="2019-08" db="EMBL/GenBank/DDBJ databases">
        <title>Whole genome of Aphis craccivora.</title>
        <authorList>
            <person name="Voronova N.V."/>
            <person name="Shulinski R.S."/>
            <person name="Bandarenka Y.V."/>
            <person name="Zhorov D.G."/>
            <person name="Warner D."/>
        </authorList>
    </citation>
    <scope>NUCLEOTIDE SEQUENCE [LARGE SCALE GENOMIC DNA]</scope>
    <source>
        <strain evidence="2">180601</strain>
        <tissue evidence="2">Whole Body</tissue>
    </source>
</reference>